<dbReference type="InterPro" id="IPR023181">
    <property type="entry name" value="Homospermid_syn-like_C"/>
</dbReference>
<feature type="domain" description="Saccharopine dehydrogenase-like C-terminal" evidence="2">
    <location>
        <begin position="161"/>
        <end position="439"/>
    </location>
</feature>
<evidence type="ECO:0000313" key="3">
    <source>
        <dbReference type="EMBL" id="SNB52395.1"/>
    </source>
</evidence>
<dbReference type="Pfam" id="PF16653">
    <property type="entry name" value="Sacchrp_dh_C"/>
    <property type="match status" value="1"/>
</dbReference>
<dbReference type="OrthoDB" id="9767495at2"/>
<dbReference type="Proteomes" id="UP000197065">
    <property type="component" value="Unassembled WGS sequence"/>
</dbReference>
<dbReference type="InterPro" id="IPR005097">
    <property type="entry name" value="Sacchrp_dh_NADP-bd"/>
</dbReference>
<reference evidence="3 4" key="1">
    <citation type="submission" date="2017-06" db="EMBL/GenBank/DDBJ databases">
        <authorList>
            <person name="Kim H.J."/>
            <person name="Triplett B.A."/>
        </authorList>
    </citation>
    <scope>NUCLEOTIDE SEQUENCE [LARGE SCALE GENOMIC DNA]</scope>
    <source>
        <strain evidence="3 4">B29T1</strain>
    </source>
</reference>
<dbReference type="EMBL" id="FYEH01000001">
    <property type="protein sequence ID" value="SNB52395.1"/>
    <property type="molecule type" value="Genomic_DNA"/>
</dbReference>
<evidence type="ECO:0000313" key="4">
    <source>
        <dbReference type="Proteomes" id="UP000197065"/>
    </source>
</evidence>
<keyword evidence="4" id="KW-1185">Reference proteome</keyword>
<evidence type="ECO:0000259" key="1">
    <source>
        <dbReference type="Pfam" id="PF03435"/>
    </source>
</evidence>
<accession>A0A212PZ66</accession>
<name>A0A212PZ66_9PROT</name>
<protein>
    <submittedName>
        <fullName evidence="3">Homospermidine synthase</fullName>
    </submittedName>
</protein>
<dbReference type="InterPro" id="IPR032095">
    <property type="entry name" value="Sacchrp_dh-like_C"/>
</dbReference>
<proteinExistence type="predicted"/>
<dbReference type="Gene3D" id="3.30.360.30">
    <property type="entry name" value="homospermidine synthase like"/>
    <property type="match status" value="1"/>
</dbReference>
<evidence type="ECO:0000259" key="2">
    <source>
        <dbReference type="Pfam" id="PF16653"/>
    </source>
</evidence>
<sequence length="476" mass="52134">MSQATTRHETFAQLKGKLLLVGCGSIGQAVLPLILRHLDVSPDRITIVTADSRGRDVAAELGITFIEQAVTRENYRDLLGSHLSAGDFFLNLSVDVSSVDMMLLAREKGALYLDTVVEPWGGAYFDPSLTPSERSNYALRESMLALRRELGKGPTAVSAQGANPGMVSQLLKEALLIVARDTGTSHTQPTTREGWADLARALGLKAVHIAERDTQVSNTPKRVGEFVNTWSIDGFVSEGCQPAEMGWGTHEKGLPHDGARHPMGCDAAIYLNRPGASTRVRTWTPKAGPIIGFLITHNEAISIADYYTVREGEKVVYRPTSHYAYHPCDAAVLSVHELQGNGWQQQPEQRLMMEEIVSGIDELGVLLMGHAKGAFWYGSQLSIEEARELAPHNSATSLQVAAGVLGGMVWAIENPAEGIVEADELDHVRVLEVMRNYLGPVTGAYSDWTPLDRRGVLFSEDIDQDDPWQFKNIRVL</sequence>
<dbReference type="Gene3D" id="3.40.50.720">
    <property type="entry name" value="NAD(P)-binding Rossmann-like Domain"/>
    <property type="match status" value="1"/>
</dbReference>
<feature type="domain" description="Saccharopine dehydrogenase NADP binding" evidence="1">
    <location>
        <begin position="19"/>
        <end position="157"/>
    </location>
</feature>
<dbReference type="Pfam" id="PF03435">
    <property type="entry name" value="Sacchrp_dh_NADP"/>
    <property type="match status" value="1"/>
</dbReference>
<gene>
    <name evidence="3" type="ORF">SAMN07250955_101245</name>
</gene>
<organism evidence="3 4">
    <name type="scientific">Arboricoccus pini</name>
    <dbReference type="NCBI Taxonomy" id="1963835"/>
    <lineage>
        <taxon>Bacteria</taxon>
        <taxon>Pseudomonadati</taxon>
        <taxon>Pseudomonadota</taxon>
        <taxon>Alphaproteobacteria</taxon>
        <taxon>Geminicoccales</taxon>
        <taxon>Geminicoccaceae</taxon>
        <taxon>Arboricoccus</taxon>
    </lineage>
</organism>
<dbReference type="AlphaFoldDB" id="A0A212PZ66"/>
<dbReference type="RefSeq" id="WP_088559565.1">
    <property type="nucleotide sequence ID" value="NZ_FYEH01000001.1"/>
</dbReference>